<dbReference type="AlphaFoldDB" id="A0A7J6XFM8"/>
<dbReference type="PANTHER" id="PTHR31286">
    <property type="entry name" value="GLYCINE-RICH CELL WALL STRUCTURAL PROTEIN 1.8-LIKE"/>
    <property type="match status" value="1"/>
</dbReference>
<dbReference type="InterPro" id="IPR040256">
    <property type="entry name" value="At4g02000-like"/>
</dbReference>
<dbReference type="Proteomes" id="UP000554482">
    <property type="component" value="Unassembled WGS sequence"/>
</dbReference>
<reference evidence="3 4" key="1">
    <citation type="submission" date="2020-06" db="EMBL/GenBank/DDBJ databases">
        <title>Transcriptomic and genomic resources for Thalictrum thalictroides and T. hernandezii: Facilitating candidate gene discovery in an emerging model plant lineage.</title>
        <authorList>
            <person name="Arias T."/>
            <person name="Riano-Pachon D.M."/>
            <person name="Di Stilio V.S."/>
        </authorList>
    </citation>
    <scope>NUCLEOTIDE SEQUENCE [LARGE SCALE GENOMIC DNA]</scope>
    <source>
        <strain evidence="4">cv. WT478/WT964</strain>
        <tissue evidence="3">Leaves</tissue>
    </source>
</reference>
<organism evidence="3 4">
    <name type="scientific">Thalictrum thalictroides</name>
    <name type="common">Rue-anemone</name>
    <name type="synonym">Anemone thalictroides</name>
    <dbReference type="NCBI Taxonomy" id="46969"/>
    <lineage>
        <taxon>Eukaryota</taxon>
        <taxon>Viridiplantae</taxon>
        <taxon>Streptophyta</taxon>
        <taxon>Embryophyta</taxon>
        <taxon>Tracheophyta</taxon>
        <taxon>Spermatophyta</taxon>
        <taxon>Magnoliopsida</taxon>
        <taxon>Ranunculales</taxon>
        <taxon>Ranunculaceae</taxon>
        <taxon>Thalictroideae</taxon>
        <taxon>Thalictrum</taxon>
    </lineage>
</organism>
<dbReference type="OrthoDB" id="1932741at2759"/>
<keyword evidence="4" id="KW-1185">Reference proteome</keyword>
<evidence type="ECO:0000259" key="2">
    <source>
        <dbReference type="Pfam" id="PF14111"/>
    </source>
</evidence>
<comment type="caution">
    <text evidence="3">The sequence shown here is derived from an EMBL/GenBank/DDBJ whole genome shotgun (WGS) entry which is preliminary data.</text>
</comment>
<evidence type="ECO:0000256" key="1">
    <source>
        <dbReference type="SAM" id="MobiDB-lite"/>
    </source>
</evidence>
<name>A0A7J6XFM8_THATH</name>
<sequence>MTSKFTDLVSPEIAEVAPVRAELKKPSHALLKTIPPSAGSEELQFIEPKFGTEEDVLLIDEEILAEGALEWENQVVGFFLDKKLPFMVVKETVHKKWKLKGDLDIALDGDMYYFRFTSEEDKEKVLDEGSFHMGGKLFVIRPWSRDVEDNRGPSKKFNKPFQASKSVWQKVQGKKKTDYGRQNPVATLTAAPIPTNNKFGSLLEEGEIEVVPDTQETATKNILGVEKIDNPTAESKGKLIASDNQIDVSTSSSDESSSDNGCSNEGSDTELEEGIQKEMDEPDITKYILTPEELAKQSHYNTRNKHKKKFKTPEERSTRTRGGRKRSTAVPWVLLGDFNTCKSTNEKQGGLSLRPSDIKDFNDCLIEASLNELTATGAFFTWSNRSEDHRRTLTRIDRALERIQSEIQVRPLDLNLATLEMDAIKAYLEIAKAELSSLRQKSRINKAQFSDQNSAFFHKIVQGKRARNRILRLTDSNGQVLTDETDIENEILTYFQDLMGKSPPDSYLRGLDLTCEGLNGQ</sequence>
<proteinExistence type="predicted"/>
<dbReference type="InterPro" id="IPR036691">
    <property type="entry name" value="Endo/exonu/phosph_ase_sf"/>
</dbReference>
<evidence type="ECO:0000313" key="3">
    <source>
        <dbReference type="EMBL" id="KAF5208333.1"/>
    </source>
</evidence>
<feature type="compositionally biased region" description="Low complexity" evidence="1">
    <location>
        <begin position="249"/>
        <end position="266"/>
    </location>
</feature>
<feature type="region of interest" description="Disordered" evidence="1">
    <location>
        <begin position="234"/>
        <end position="326"/>
    </location>
</feature>
<dbReference type="Gene3D" id="3.60.10.10">
    <property type="entry name" value="Endonuclease/exonuclease/phosphatase"/>
    <property type="match status" value="1"/>
</dbReference>
<dbReference type="PANTHER" id="PTHR31286:SF165">
    <property type="entry name" value="DUF4283 DOMAIN-CONTAINING PROTEIN"/>
    <property type="match status" value="1"/>
</dbReference>
<dbReference type="SUPFAM" id="SSF56219">
    <property type="entry name" value="DNase I-like"/>
    <property type="match status" value="1"/>
</dbReference>
<accession>A0A7J6XFM8</accession>
<feature type="domain" description="DUF4283" evidence="2">
    <location>
        <begin position="69"/>
        <end position="147"/>
    </location>
</feature>
<dbReference type="Pfam" id="PF14111">
    <property type="entry name" value="DUF4283"/>
    <property type="match status" value="1"/>
</dbReference>
<dbReference type="InterPro" id="IPR025558">
    <property type="entry name" value="DUF4283"/>
</dbReference>
<dbReference type="EMBL" id="JABWDY010000142">
    <property type="protein sequence ID" value="KAF5208333.1"/>
    <property type="molecule type" value="Genomic_DNA"/>
</dbReference>
<gene>
    <name evidence="3" type="ORF">FRX31_002080</name>
</gene>
<evidence type="ECO:0000313" key="4">
    <source>
        <dbReference type="Proteomes" id="UP000554482"/>
    </source>
</evidence>
<protein>
    <recommendedName>
        <fullName evidence="2">DUF4283 domain-containing protein</fullName>
    </recommendedName>
</protein>